<organism evidence="1 2">
    <name type="scientific">Hirundo rustica rustica</name>
    <dbReference type="NCBI Taxonomy" id="333673"/>
    <lineage>
        <taxon>Eukaryota</taxon>
        <taxon>Metazoa</taxon>
        <taxon>Chordata</taxon>
        <taxon>Craniata</taxon>
        <taxon>Vertebrata</taxon>
        <taxon>Euteleostomi</taxon>
        <taxon>Archelosauria</taxon>
        <taxon>Archosauria</taxon>
        <taxon>Dinosauria</taxon>
        <taxon>Saurischia</taxon>
        <taxon>Theropoda</taxon>
        <taxon>Coelurosauria</taxon>
        <taxon>Aves</taxon>
        <taxon>Neognathae</taxon>
        <taxon>Neoaves</taxon>
        <taxon>Telluraves</taxon>
        <taxon>Australaves</taxon>
        <taxon>Passeriformes</taxon>
        <taxon>Sylvioidea</taxon>
        <taxon>Hirundinidae</taxon>
        <taxon>Hirundo</taxon>
    </lineage>
</organism>
<evidence type="ECO:0000313" key="2">
    <source>
        <dbReference type="Proteomes" id="UP000269221"/>
    </source>
</evidence>
<proteinExistence type="predicted"/>
<dbReference type="Proteomes" id="UP000269221">
    <property type="component" value="Unassembled WGS sequence"/>
</dbReference>
<sequence length="183" mass="20507">MVQSCARRVQLLPLGSVFYCQGSQTLEEAFWRGVPVGLDTQAKLKKTSVILNPSLEEKSKEHVLNGVWYSMENSVVESQLLCHDVFWDQLYDDGPETCWECLMSTTGHWCAFNFTAMGNKIIGYAQLERTLRIIKIQLLALHKTIPKSHTMCLTALSKRFLDSVGLGAVITSLERLSHCPATG</sequence>
<evidence type="ECO:0000313" key="1">
    <source>
        <dbReference type="EMBL" id="RMC02194.1"/>
    </source>
</evidence>
<dbReference type="EMBL" id="QRBI01000134">
    <property type="protein sequence ID" value="RMC02194.1"/>
    <property type="molecule type" value="Genomic_DNA"/>
</dbReference>
<keyword evidence="2" id="KW-1185">Reference proteome</keyword>
<name>A0A3M0JSW4_HIRRU</name>
<accession>A0A3M0JSW4</accession>
<comment type="caution">
    <text evidence="1">The sequence shown here is derived from an EMBL/GenBank/DDBJ whole genome shotgun (WGS) entry which is preliminary data.</text>
</comment>
<reference evidence="1 2" key="1">
    <citation type="submission" date="2018-07" db="EMBL/GenBank/DDBJ databases">
        <title>A high quality draft genome assembly of the barn swallow (H. rustica rustica).</title>
        <authorList>
            <person name="Formenti G."/>
            <person name="Chiara M."/>
            <person name="Poveda L."/>
            <person name="Francoijs K.-J."/>
            <person name="Bonisoli-Alquati A."/>
            <person name="Canova L."/>
            <person name="Gianfranceschi L."/>
            <person name="Horner D.S."/>
            <person name="Saino N."/>
        </authorList>
    </citation>
    <scope>NUCLEOTIDE SEQUENCE [LARGE SCALE GENOMIC DNA]</scope>
    <source>
        <strain evidence="1">Chelidonia</strain>
        <tissue evidence="1">Blood</tissue>
    </source>
</reference>
<protein>
    <submittedName>
        <fullName evidence="1">Uncharacterized protein</fullName>
    </submittedName>
</protein>
<dbReference type="OrthoDB" id="9222547at2759"/>
<gene>
    <name evidence="1" type="ORF">DUI87_21361</name>
</gene>
<dbReference type="AlphaFoldDB" id="A0A3M0JSW4"/>